<sequence>MRSGSIGTIAKCLSDIDEELILDSKSNRRVIATYRCYISYGAQHLCACATDWNRLICLKQERVVDREGGGDDGRDVYSDCMSCSCAGDVTKDEELWKVGQSEGHFERVGGELSGSASSPRAERSGGPGKCNGTDKNHESPDLCTDETKDPRAEAPELESIAASSMPFLDAKGAMSLPLCSCRRRESPLTVAFYDRVKGEYSV</sequence>
<dbReference type="EMBL" id="CACTIH010000366">
    <property type="protein sequence ID" value="CAA2960060.1"/>
    <property type="molecule type" value="Genomic_DNA"/>
</dbReference>
<keyword evidence="3" id="KW-1185">Reference proteome</keyword>
<name>A0A8S0Q5F8_OLEEU</name>
<dbReference type="Proteomes" id="UP000594638">
    <property type="component" value="Unassembled WGS sequence"/>
</dbReference>
<dbReference type="Gramene" id="OE9A005382T1">
    <property type="protein sequence ID" value="OE9A005382C1"/>
    <property type="gene ID" value="OE9A005382"/>
</dbReference>
<feature type="region of interest" description="Disordered" evidence="1">
    <location>
        <begin position="107"/>
        <end position="154"/>
    </location>
</feature>
<evidence type="ECO:0000256" key="1">
    <source>
        <dbReference type="SAM" id="MobiDB-lite"/>
    </source>
</evidence>
<evidence type="ECO:0000313" key="3">
    <source>
        <dbReference type="Proteomes" id="UP000594638"/>
    </source>
</evidence>
<comment type="caution">
    <text evidence="2">The sequence shown here is derived from an EMBL/GenBank/DDBJ whole genome shotgun (WGS) entry which is preliminary data.</text>
</comment>
<feature type="compositionally biased region" description="Basic and acidic residues" evidence="1">
    <location>
        <begin position="132"/>
        <end position="154"/>
    </location>
</feature>
<evidence type="ECO:0000313" key="2">
    <source>
        <dbReference type="EMBL" id="CAA2960060.1"/>
    </source>
</evidence>
<dbReference type="AlphaFoldDB" id="A0A8S0Q5F8"/>
<protein>
    <submittedName>
        <fullName evidence="2">Uncharacterized protein</fullName>
    </submittedName>
</protein>
<reference evidence="2 3" key="1">
    <citation type="submission" date="2019-12" db="EMBL/GenBank/DDBJ databases">
        <authorList>
            <person name="Alioto T."/>
            <person name="Alioto T."/>
            <person name="Gomez Garrido J."/>
        </authorList>
    </citation>
    <scope>NUCLEOTIDE SEQUENCE [LARGE SCALE GENOMIC DNA]</scope>
</reference>
<gene>
    <name evidence="2" type="ORF">OLEA9_A005382</name>
</gene>
<accession>A0A8S0Q5F8</accession>
<organism evidence="2 3">
    <name type="scientific">Olea europaea subsp. europaea</name>
    <dbReference type="NCBI Taxonomy" id="158383"/>
    <lineage>
        <taxon>Eukaryota</taxon>
        <taxon>Viridiplantae</taxon>
        <taxon>Streptophyta</taxon>
        <taxon>Embryophyta</taxon>
        <taxon>Tracheophyta</taxon>
        <taxon>Spermatophyta</taxon>
        <taxon>Magnoliopsida</taxon>
        <taxon>eudicotyledons</taxon>
        <taxon>Gunneridae</taxon>
        <taxon>Pentapetalae</taxon>
        <taxon>asterids</taxon>
        <taxon>lamiids</taxon>
        <taxon>Lamiales</taxon>
        <taxon>Oleaceae</taxon>
        <taxon>Oleeae</taxon>
        <taxon>Olea</taxon>
    </lineage>
</organism>
<proteinExistence type="predicted"/>